<dbReference type="AlphaFoldDB" id="A0A1F6C6N9"/>
<protein>
    <submittedName>
        <fullName evidence="4">5-carboxymethyl-2-hydroxymuconate isomerase</fullName>
    </submittedName>
</protein>
<dbReference type="GO" id="GO:0046872">
    <property type="term" value="F:metal ion binding"/>
    <property type="evidence" value="ECO:0007669"/>
    <property type="project" value="UniProtKB-KW"/>
</dbReference>
<organism evidence="4 5">
    <name type="scientific">Handelsmanbacteria sp. (strain RIFCSPLOWO2_12_FULL_64_10)</name>
    <dbReference type="NCBI Taxonomy" id="1817868"/>
    <lineage>
        <taxon>Bacteria</taxon>
        <taxon>Candidatus Handelsmaniibacteriota</taxon>
    </lineage>
</organism>
<comment type="caution">
    <text evidence="4">The sequence shown here is derived from an EMBL/GenBank/DDBJ whole genome shotgun (WGS) entry which is preliminary data.</text>
</comment>
<evidence type="ECO:0000313" key="5">
    <source>
        <dbReference type="Proteomes" id="UP000178606"/>
    </source>
</evidence>
<dbReference type="InterPro" id="IPR051121">
    <property type="entry name" value="FAH"/>
</dbReference>
<keyword evidence="4" id="KW-0413">Isomerase</keyword>
<dbReference type="EMBL" id="MFKF01000396">
    <property type="protein sequence ID" value="OGG44779.1"/>
    <property type="molecule type" value="Genomic_DNA"/>
</dbReference>
<dbReference type="GO" id="GO:0019752">
    <property type="term" value="P:carboxylic acid metabolic process"/>
    <property type="evidence" value="ECO:0007669"/>
    <property type="project" value="UniProtKB-ARBA"/>
</dbReference>
<feature type="domain" description="Fumarylacetoacetase-like C-terminal" evidence="3">
    <location>
        <begin position="77"/>
        <end position="294"/>
    </location>
</feature>
<dbReference type="SUPFAM" id="SSF56529">
    <property type="entry name" value="FAH"/>
    <property type="match status" value="1"/>
</dbReference>
<dbReference type="Gene3D" id="3.90.850.10">
    <property type="entry name" value="Fumarylacetoacetase-like, C-terminal domain"/>
    <property type="match status" value="1"/>
</dbReference>
<dbReference type="Pfam" id="PF01557">
    <property type="entry name" value="FAA_hydrolase"/>
    <property type="match status" value="1"/>
</dbReference>
<dbReference type="FunFam" id="3.90.850.10:FF:000002">
    <property type="entry name" value="2-hydroxyhepta-2,4-diene-1,7-dioate isomerase"/>
    <property type="match status" value="1"/>
</dbReference>
<sequence length="297" mass="31915">MKIVTFEQNGSQKFGALEGDRVIDLSALFGSALHFFEAGPVAVEAARGAVAYALRSGEGVHGLGDVRLKAPVPNPRKVLCLAGNYADHIREGGGEAPEKAVTTPRVFMKPPSTTVIGPEEAIVLPRNANKIDWECEIAAVIGRRARFVSGANGLDYVAGYTVMNDVSERSLKFGTSRKEREGDRWFDWLNGKWFDTFAPMGPCVALKDEVPDPQRLRITLRLNGQTRQDGNTGQMIFSIAELVAWASTLVTLEPGDLISTGTPAGVGHASGTFLKPGDVLEAEVEGIGVLRSPVRAE</sequence>
<dbReference type="PANTHER" id="PTHR42796:SF4">
    <property type="entry name" value="FUMARYLACETOACETATE HYDROLASE DOMAIN-CONTAINING PROTEIN 2A"/>
    <property type="match status" value="1"/>
</dbReference>
<gene>
    <name evidence="4" type="ORF">A3F84_03175</name>
</gene>
<dbReference type="GO" id="GO:0016853">
    <property type="term" value="F:isomerase activity"/>
    <property type="evidence" value="ECO:0007669"/>
    <property type="project" value="UniProtKB-KW"/>
</dbReference>
<comment type="similarity">
    <text evidence="1">Belongs to the FAH family.</text>
</comment>
<name>A0A1F6C6N9_HANXR</name>
<proteinExistence type="inferred from homology"/>
<evidence type="ECO:0000259" key="3">
    <source>
        <dbReference type="Pfam" id="PF01557"/>
    </source>
</evidence>
<evidence type="ECO:0000256" key="2">
    <source>
        <dbReference type="ARBA" id="ARBA00022723"/>
    </source>
</evidence>
<accession>A0A1F6C6N9</accession>
<dbReference type="PANTHER" id="PTHR42796">
    <property type="entry name" value="FUMARYLACETOACETATE HYDROLASE DOMAIN-CONTAINING PROTEIN 2A-RELATED"/>
    <property type="match status" value="1"/>
</dbReference>
<dbReference type="Proteomes" id="UP000178606">
    <property type="component" value="Unassembled WGS sequence"/>
</dbReference>
<evidence type="ECO:0000256" key="1">
    <source>
        <dbReference type="ARBA" id="ARBA00010211"/>
    </source>
</evidence>
<dbReference type="InterPro" id="IPR011234">
    <property type="entry name" value="Fumarylacetoacetase-like_C"/>
</dbReference>
<dbReference type="InterPro" id="IPR036663">
    <property type="entry name" value="Fumarylacetoacetase_C_sf"/>
</dbReference>
<reference evidence="4 5" key="1">
    <citation type="journal article" date="2016" name="Nat. Commun.">
        <title>Thousands of microbial genomes shed light on interconnected biogeochemical processes in an aquifer system.</title>
        <authorList>
            <person name="Anantharaman K."/>
            <person name="Brown C.T."/>
            <person name="Hug L.A."/>
            <person name="Sharon I."/>
            <person name="Castelle C.J."/>
            <person name="Probst A.J."/>
            <person name="Thomas B.C."/>
            <person name="Singh A."/>
            <person name="Wilkins M.J."/>
            <person name="Karaoz U."/>
            <person name="Brodie E.L."/>
            <person name="Williams K.H."/>
            <person name="Hubbard S.S."/>
            <person name="Banfield J.F."/>
        </authorList>
    </citation>
    <scope>NUCLEOTIDE SEQUENCE [LARGE SCALE GENOMIC DNA]</scope>
    <source>
        <strain evidence="5">RIFCSPLOWO2_12_FULL_64_10</strain>
    </source>
</reference>
<evidence type="ECO:0000313" key="4">
    <source>
        <dbReference type="EMBL" id="OGG44779.1"/>
    </source>
</evidence>
<keyword evidence="2" id="KW-0479">Metal-binding</keyword>